<dbReference type="AlphaFoldDB" id="A0A0E9TLI6"/>
<accession>A0A0E9TLI6</accession>
<reference evidence="1" key="2">
    <citation type="journal article" date="2015" name="Fish Shellfish Immunol.">
        <title>Early steps in the European eel (Anguilla anguilla)-Vibrio vulnificus interaction in the gills: Role of the RtxA13 toxin.</title>
        <authorList>
            <person name="Callol A."/>
            <person name="Pajuelo D."/>
            <person name="Ebbesson L."/>
            <person name="Teles M."/>
            <person name="MacKenzie S."/>
            <person name="Amaro C."/>
        </authorList>
    </citation>
    <scope>NUCLEOTIDE SEQUENCE</scope>
</reference>
<reference evidence="1" key="1">
    <citation type="submission" date="2014-11" db="EMBL/GenBank/DDBJ databases">
        <authorList>
            <person name="Amaro Gonzalez C."/>
        </authorList>
    </citation>
    <scope>NUCLEOTIDE SEQUENCE</scope>
</reference>
<evidence type="ECO:0000313" key="1">
    <source>
        <dbReference type="EMBL" id="JAH54549.1"/>
    </source>
</evidence>
<proteinExistence type="predicted"/>
<sequence length="63" mass="7407">MQVLEARKLQCQHSHSAGHLSVLFFFPESRKLFQSLVCFIFLGHILHGKWYPLPNSVTVHCWR</sequence>
<dbReference type="EMBL" id="GBXM01054028">
    <property type="protein sequence ID" value="JAH54549.1"/>
    <property type="molecule type" value="Transcribed_RNA"/>
</dbReference>
<protein>
    <submittedName>
        <fullName evidence="1">Uncharacterized protein</fullName>
    </submittedName>
</protein>
<organism evidence="1">
    <name type="scientific">Anguilla anguilla</name>
    <name type="common">European freshwater eel</name>
    <name type="synonym">Muraena anguilla</name>
    <dbReference type="NCBI Taxonomy" id="7936"/>
    <lineage>
        <taxon>Eukaryota</taxon>
        <taxon>Metazoa</taxon>
        <taxon>Chordata</taxon>
        <taxon>Craniata</taxon>
        <taxon>Vertebrata</taxon>
        <taxon>Euteleostomi</taxon>
        <taxon>Actinopterygii</taxon>
        <taxon>Neopterygii</taxon>
        <taxon>Teleostei</taxon>
        <taxon>Anguilliformes</taxon>
        <taxon>Anguillidae</taxon>
        <taxon>Anguilla</taxon>
    </lineage>
</organism>
<name>A0A0E9TLI6_ANGAN</name>